<reference evidence="2" key="1">
    <citation type="submission" date="2018-02" db="EMBL/GenBank/DDBJ databases">
        <title>Rhizophora mucronata_Transcriptome.</title>
        <authorList>
            <person name="Meera S.P."/>
            <person name="Sreeshan A."/>
            <person name="Augustine A."/>
        </authorList>
    </citation>
    <scope>NUCLEOTIDE SEQUENCE</scope>
    <source>
        <tissue evidence="2">Leaf</tissue>
    </source>
</reference>
<feature type="region of interest" description="Disordered" evidence="1">
    <location>
        <begin position="1"/>
        <end position="43"/>
    </location>
</feature>
<feature type="compositionally biased region" description="Basic residues" evidence="1">
    <location>
        <begin position="24"/>
        <end position="33"/>
    </location>
</feature>
<name>A0A2P2R4N1_RHIMU</name>
<protein>
    <submittedName>
        <fullName evidence="2">Uncharacterized protein</fullName>
    </submittedName>
</protein>
<proteinExistence type="predicted"/>
<accession>A0A2P2R4N1</accession>
<evidence type="ECO:0000256" key="1">
    <source>
        <dbReference type="SAM" id="MobiDB-lite"/>
    </source>
</evidence>
<evidence type="ECO:0000313" key="2">
    <source>
        <dbReference type="EMBL" id="MBX74213.1"/>
    </source>
</evidence>
<feature type="compositionally biased region" description="Basic and acidic residues" evidence="1">
    <location>
        <begin position="1"/>
        <end position="11"/>
    </location>
</feature>
<organism evidence="2">
    <name type="scientific">Rhizophora mucronata</name>
    <name type="common">Asiatic mangrove</name>
    <dbReference type="NCBI Taxonomy" id="61149"/>
    <lineage>
        <taxon>Eukaryota</taxon>
        <taxon>Viridiplantae</taxon>
        <taxon>Streptophyta</taxon>
        <taxon>Embryophyta</taxon>
        <taxon>Tracheophyta</taxon>
        <taxon>Spermatophyta</taxon>
        <taxon>Magnoliopsida</taxon>
        <taxon>eudicotyledons</taxon>
        <taxon>Gunneridae</taxon>
        <taxon>Pentapetalae</taxon>
        <taxon>rosids</taxon>
        <taxon>fabids</taxon>
        <taxon>Malpighiales</taxon>
        <taxon>Rhizophoraceae</taxon>
        <taxon>Rhizophora</taxon>
    </lineage>
</organism>
<sequence length="43" mass="5019">MNEKNKEESTRKKPQGGGEGTERKRNRLHKPAQLRHSYPTVLM</sequence>
<dbReference type="AlphaFoldDB" id="A0A2P2R4N1"/>
<dbReference type="EMBL" id="GGEC01093729">
    <property type="protein sequence ID" value="MBX74213.1"/>
    <property type="molecule type" value="Transcribed_RNA"/>
</dbReference>